<dbReference type="InterPro" id="IPR001212">
    <property type="entry name" value="Somatomedin_B_dom"/>
</dbReference>
<feature type="compositionally biased region" description="Polar residues" evidence="2">
    <location>
        <begin position="11"/>
        <end position="21"/>
    </location>
</feature>
<feature type="region of interest" description="Disordered" evidence="2">
    <location>
        <begin position="1"/>
        <end position="21"/>
    </location>
</feature>
<feature type="compositionally biased region" description="Polar residues" evidence="2">
    <location>
        <begin position="154"/>
        <end position="167"/>
    </location>
</feature>
<dbReference type="EMBL" id="RQTK01000393">
    <property type="protein sequence ID" value="RUS80401.1"/>
    <property type="molecule type" value="Genomic_DNA"/>
</dbReference>
<dbReference type="Proteomes" id="UP000271974">
    <property type="component" value="Unassembled WGS sequence"/>
</dbReference>
<keyword evidence="1" id="KW-1015">Disulfide bond</keyword>
<evidence type="ECO:0000313" key="4">
    <source>
        <dbReference type="EMBL" id="RUS80401.1"/>
    </source>
</evidence>
<dbReference type="Gene3D" id="4.10.410.20">
    <property type="match status" value="1"/>
</dbReference>
<evidence type="ECO:0000313" key="5">
    <source>
        <dbReference type="Proteomes" id="UP000271974"/>
    </source>
</evidence>
<accession>A0A3S0ZJJ8</accession>
<gene>
    <name evidence="4" type="ORF">EGW08_011837</name>
</gene>
<name>A0A3S0ZJJ8_ELYCH</name>
<dbReference type="SUPFAM" id="SSF90188">
    <property type="entry name" value="Somatomedin B domain"/>
    <property type="match status" value="1"/>
</dbReference>
<organism evidence="4 5">
    <name type="scientific">Elysia chlorotica</name>
    <name type="common">Eastern emerald elysia</name>
    <name type="synonym">Sea slug</name>
    <dbReference type="NCBI Taxonomy" id="188477"/>
    <lineage>
        <taxon>Eukaryota</taxon>
        <taxon>Metazoa</taxon>
        <taxon>Spiralia</taxon>
        <taxon>Lophotrochozoa</taxon>
        <taxon>Mollusca</taxon>
        <taxon>Gastropoda</taxon>
        <taxon>Heterobranchia</taxon>
        <taxon>Euthyneura</taxon>
        <taxon>Panpulmonata</taxon>
        <taxon>Sacoglossa</taxon>
        <taxon>Placobranchoidea</taxon>
        <taxon>Plakobranchidae</taxon>
        <taxon>Elysia</taxon>
    </lineage>
</organism>
<evidence type="ECO:0000256" key="2">
    <source>
        <dbReference type="SAM" id="MobiDB-lite"/>
    </source>
</evidence>
<feature type="compositionally biased region" description="Polar residues" evidence="2">
    <location>
        <begin position="375"/>
        <end position="392"/>
    </location>
</feature>
<proteinExistence type="predicted"/>
<dbReference type="AlphaFoldDB" id="A0A3S0ZJJ8"/>
<feature type="compositionally biased region" description="Low complexity" evidence="2">
    <location>
        <begin position="341"/>
        <end position="351"/>
    </location>
</feature>
<evidence type="ECO:0000259" key="3">
    <source>
        <dbReference type="PROSITE" id="PS50958"/>
    </source>
</evidence>
<feature type="compositionally biased region" description="Polar residues" evidence="2">
    <location>
        <begin position="352"/>
        <end position="361"/>
    </location>
</feature>
<reference evidence="4 5" key="1">
    <citation type="submission" date="2019-01" db="EMBL/GenBank/DDBJ databases">
        <title>A draft genome assembly of the solar-powered sea slug Elysia chlorotica.</title>
        <authorList>
            <person name="Cai H."/>
            <person name="Li Q."/>
            <person name="Fang X."/>
            <person name="Li J."/>
            <person name="Curtis N.E."/>
            <person name="Altenburger A."/>
            <person name="Shibata T."/>
            <person name="Feng M."/>
            <person name="Maeda T."/>
            <person name="Schwartz J.A."/>
            <person name="Shigenobu S."/>
            <person name="Lundholm N."/>
            <person name="Nishiyama T."/>
            <person name="Yang H."/>
            <person name="Hasebe M."/>
            <person name="Li S."/>
            <person name="Pierce S.K."/>
            <person name="Wang J."/>
        </authorList>
    </citation>
    <scope>NUCLEOTIDE SEQUENCE [LARGE SCALE GENOMIC DNA]</scope>
    <source>
        <strain evidence="4">EC2010</strain>
        <tissue evidence="4">Whole organism of an adult</tissue>
    </source>
</reference>
<keyword evidence="5" id="KW-1185">Reference proteome</keyword>
<feature type="region of interest" description="Disordered" evidence="2">
    <location>
        <begin position="148"/>
        <end position="167"/>
    </location>
</feature>
<dbReference type="Pfam" id="PF01033">
    <property type="entry name" value="Somatomedin_B"/>
    <property type="match status" value="1"/>
</dbReference>
<sequence>MQPRNDVPIDGTSTKPTGGTESTIEPVFTLQYARQNRECFQTATHFVYQHNLCGANDSLSYLDSNKHLYSCENRCGEKARYSDVDADQCSCDSICEVFGDCCRDKSLVCPKAYDAHLRKATTACSPDAFSIVYSCLASETAHFETATTDRVRPETQTFPGSTTSFSQPKSLKEISSSASSYVVADTSTGIIFKDFEMLKICGGPNAVPYYLPAVVSLDCGSVLDATSTGRNSAIQVLNTCEKRQMSFAITPFHRKCKQTHLVKCKCPGENTIVDHIHNACMGLNDSVPFYVRHKTLSYLLRVAFQWNDNLPCTTISFGPYKSETKGKALISISHVPMVLSGQSSGRNSASSHPQTDPTNTHHVPHSTDRSRRGHVSQSLPGQATLRQTNQPETGRLDDLDFTIVVEVSSALERRLLCRSLHSRLSECRLLDCARGAILSRDAGRAGDFGGSRCLVPSHAEVYGPLCWCLKVLVVLSDARAWVVKMRHFREGWCQITLDVFSQEEEPLEVFELAKSARVPEPRTTSTPVLSSLFDDMRKDSKCPQESAARLPRICLFFRESSASQSGDTVECRRLQKHITFFGELRGLV</sequence>
<evidence type="ECO:0000256" key="1">
    <source>
        <dbReference type="ARBA" id="ARBA00023157"/>
    </source>
</evidence>
<protein>
    <recommendedName>
        <fullName evidence="3">SMB domain-containing protein</fullName>
    </recommendedName>
</protein>
<dbReference type="OrthoDB" id="10607386at2759"/>
<feature type="region of interest" description="Disordered" evidence="2">
    <location>
        <begin position="341"/>
        <end position="393"/>
    </location>
</feature>
<feature type="domain" description="SMB" evidence="3">
    <location>
        <begin position="67"/>
        <end position="113"/>
    </location>
</feature>
<dbReference type="PROSITE" id="PS50958">
    <property type="entry name" value="SMB_2"/>
    <property type="match status" value="1"/>
</dbReference>
<comment type="caution">
    <text evidence="4">The sequence shown here is derived from an EMBL/GenBank/DDBJ whole genome shotgun (WGS) entry which is preliminary data.</text>
</comment>
<dbReference type="InterPro" id="IPR036024">
    <property type="entry name" value="Somatomedin_B-like_dom_sf"/>
</dbReference>